<accession>A0AAC9AZB1</accession>
<keyword evidence="3" id="KW-1185">Reference proteome</keyword>
<dbReference type="CDD" id="cd05233">
    <property type="entry name" value="SDR_c"/>
    <property type="match status" value="1"/>
</dbReference>
<dbReference type="AlphaFoldDB" id="A0AAC9AZB1"/>
<evidence type="ECO:0008006" key="4">
    <source>
        <dbReference type="Google" id="ProtNLM"/>
    </source>
</evidence>
<dbReference type="InterPro" id="IPR036291">
    <property type="entry name" value="NAD(P)-bd_dom_sf"/>
</dbReference>
<dbReference type="GO" id="GO:0006633">
    <property type="term" value="P:fatty acid biosynthetic process"/>
    <property type="evidence" value="ECO:0007669"/>
    <property type="project" value="TreeGrafter"/>
</dbReference>
<name>A0AAC9AZB1_SPHMC</name>
<dbReference type="GO" id="GO:0016616">
    <property type="term" value="F:oxidoreductase activity, acting on the CH-OH group of donors, NAD or NADP as acceptor"/>
    <property type="evidence" value="ECO:0007669"/>
    <property type="project" value="TreeGrafter"/>
</dbReference>
<comment type="similarity">
    <text evidence="1">Belongs to the short-chain dehydrogenases/reductases (SDR) family.</text>
</comment>
<dbReference type="PANTHER" id="PTHR42760">
    <property type="entry name" value="SHORT-CHAIN DEHYDROGENASES/REDUCTASES FAMILY MEMBER"/>
    <property type="match status" value="1"/>
</dbReference>
<dbReference type="EMBL" id="CP013345">
    <property type="protein sequence ID" value="AMU92552.1"/>
    <property type="molecule type" value="Genomic_DNA"/>
</dbReference>
<evidence type="ECO:0000313" key="2">
    <source>
        <dbReference type="EMBL" id="AMU92552.1"/>
    </source>
</evidence>
<dbReference type="PANTHER" id="PTHR42760:SF122">
    <property type="entry name" value="NAD(P)-BINDING PROTEIN"/>
    <property type="match status" value="1"/>
</dbReference>
<evidence type="ECO:0000256" key="1">
    <source>
        <dbReference type="ARBA" id="ARBA00006484"/>
    </source>
</evidence>
<dbReference type="SUPFAM" id="SSF51735">
    <property type="entry name" value="NAD(P)-binding Rossmann-fold domains"/>
    <property type="match status" value="1"/>
</dbReference>
<geneLocation type="plasmid" evidence="2 3">
    <name>unnamed1</name>
</geneLocation>
<dbReference type="Proteomes" id="UP000076088">
    <property type="component" value="Plasmid unnamed1"/>
</dbReference>
<keyword evidence="2" id="KW-0614">Plasmid</keyword>
<proteinExistence type="inferred from homology"/>
<gene>
    <name evidence="2" type="ORF">ATM17_30295</name>
</gene>
<dbReference type="PRINTS" id="PR00081">
    <property type="entry name" value="GDHRDH"/>
</dbReference>
<sequence length="183" mass="19417">MNNAAVSDRSGLLDLDIDRWDAVLDVNLKGTMMMTRAAAALMPDGGTVINISSRSGERPLKNAFAYATSKGAIIALTRTCAVDLGPKGIRVNALVVGGPWTPMAERAHAHLDASAIAALRERRRTEAPIKREGSAWDVAKAALFFASDDSSWITGQALAVDGGYLLVDPSEAVRDAATHQDED</sequence>
<reference evidence="2 3" key="2">
    <citation type="journal article" date="2016" name="Genome Announc.">
        <title>Complete Genome Sequence of Sphingopyxis macrogoltabida Strain 203N (NBRC 111659), a Polyethylene Glycol Degrader.</title>
        <authorList>
            <person name="Ohtsubo Y."/>
            <person name="Nonoyama S."/>
            <person name="Nagata Y."/>
            <person name="Numata M."/>
            <person name="Tsuchikane K."/>
            <person name="Hosoyama A."/>
            <person name="Yamazoe A."/>
            <person name="Tsuda M."/>
            <person name="Fujita N."/>
            <person name="Kawai F."/>
        </authorList>
    </citation>
    <scope>NUCLEOTIDE SEQUENCE [LARGE SCALE GENOMIC DNA]</scope>
    <source>
        <strain evidence="2 3">203N</strain>
    </source>
</reference>
<organism evidence="2 3">
    <name type="scientific">Sphingopyxis macrogoltabida</name>
    <name type="common">Sphingomonas macrogoltabidus</name>
    <dbReference type="NCBI Taxonomy" id="33050"/>
    <lineage>
        <taxon>Bacteria</taxon>
        <taxon>Pseudomonadati</taxon>
        <taxon>Pseudomonadota</taxon>
        <taxon>Alphaproteobacteria</taxon>
        <taxon>Sphingomonadales</taxon>
        <taxon>Sphingomonadaceae</taxon>
        <taxon>Sphingopyxis</taxon>
    </lineage>
</organism>
<dbReference type="GO" id="GO:0048038">
    <property type="term" value="F:quinone binding"/>
    <property type="evidence" value="ECO:0007669"/>
    <property type="project" value="TreeGrafter"/>
</dbReference>
<protein>
    <recommendedName>
        <fullName evidence="4">Short-chain dehydrogenase</fullName>
    </recommendedName>
</protein>
<dbReference type="InterPro" id="IPR002347">
    <property type="entry name" value="SDR_fam"/>
</dbReference>
<evidence type="ECO:0000313" key="3">
    <source>
        <dbReference type="Proteomes" id="UP000076088"/>
    </source>
</evidence>
<dbReference type="Pfam" id="PF13561">
    <property type="entry name" value="adh_short_C2"/>
    <property type="match status" value="1"/>
</dbReference>
<dbReference type="Gene3D" id="3.40.50.720">
    <property type="entry name" value="NAD(P)-binding Rossmann-like Domain"/>
    <property type="match status" value="1"/>
</dbReference>
<reference evidence="3" key="1">
    <citation type="submission" date="2015-11" db="EMBL/GenBank/DDBJ databases">
        <title>Complete genome sequence of a polyethylene-glycol degrader Sphingopyxis macrogoltabida 203N (NBRC 111659).</title>
        <authorList>
            <person name="Yoshiyuki O."/>
            <person name="Shouta N."/>
            <person name="Nagata Y."/>
            <person name="Numata M."/>
            <person name="Tsuchikane K."/>
            <person name="Hosoyama A."/>
            <person name="Yamazoe A."/>
            <person name="Tsuda M."/>
            <person name="Fujita N."/>
            <person name="Kawai F."/>
        </authorList>
    </citation>
    <scope>NUCLEOTIDE SEQUENCE [LARGE SCALE GENOMIC DNA]</scope>
    <source>
        <strain evidence="3">203N</strain>
        <plasmid evidence="3">unnamed1</plasmid>
    </source>
</reference>